<dbReference type="GO" id="GO:0022627">
    <property type="term" value="C:cytosolic small ribosomal subunit"/>
    <property type="evidence" value="ECO:0007669"/>
    <property type="project" value="UniProtKB-UniRule"/>
</dbReference>
<comment type="subunit">
    <text evidence="6">Part of the 30S ribosomal subunit.</text>
</comment>
<dbReference type="Pfam" id="PF07650">
    <property type="entry name" value="KH_2"/>
    <property type="match status" value="1"/>
</dbReference>
<dbReference type="NCBIfam" id="NF003219">
    <property type="entry name" value="PRK04191.1"/>
    <property type="match status" value="1"/>
</dbReference>
<feature type="domain" description="KH type-2" evidence="9">
    <location>
        <begin position="16"/>
        <end position="85"/>
    </location>
</feature>
<dbReference type="PANTHER" id="PTHR11760">
    <property type="entry name" value="30S/40S RIBOSOMAL PROTEIN S3"/>
    <property type="match status" value="1"/>
</dbReference>
<name>A0A7G9YWZ0_9EURY</name>
<dbReference type="InterPro" id="IPR057258">
    <property type="entry name" value="Ribosomal_uS3"/>
</dbReference>
<evidence type="ECO:0000256" key="4">
    <source>
        <dbReference type="ARBA" id="ARBA00022980"/>
    </source>
</evidence>
<gene>
    <name evidence="6 10" type="primary">rps3</name>
    <name evidence="10" type="ORF">BJKGENCM_00014</name>
</gene>
<evidence type="ECO:0000313" key="10">
    <source>
        <dbReference type="EMBL" id="QNO52524.1"/>
    </source>
</evidence>
<dbReference type="InterPro" id="IPR015946">
    <property type="entry name" value="KH_dom-like_a/b"/>
</dbReference>
<evidence type="ECO:0000256" key="5">
    <source>
        <dbReference type="ARBA" id="ARBA00023274"/>
    </source>
</evidence>
<dbReference type="GO" id="GO:0003735">
    <property type="term" value="F:structural constituent of ribosome"/>
    <property type="evidence" value="ECO:0007669"/>
    <property type="project" value="UniProtKB-UniRule"/>
</dbReference>
<dbReference type="SUPFAM" id="SSF54821">
    <property type="entry name" value="Ribosomal protein S3 C-terminal domain"/>
    <property type="match status" value="1"/>
</dbReference>
<dbReference type="AlphaFoldDB" id="A0A7G9YWZ0"/>
<reference evidence="10" key="1">
    <citation type="submission" date="2020-06" db="EMBL/GenBank/DDBJ databases">
        <title>Unique genomic features of the anaerobic methanotrophic archaea.</title>
        <authorList>
            <person name="Chadwick G.L."/>
            <person name="Skennerton C.T."/>
            <person name="Laso-Perez R."/>
            <person name="Leu A.O."/>
            <person name="Speth D.R."/>
            <person name="Yu H."/>
            <person name="Morgan-Lang C."/>
            <person name="Hatzenpichler R."/>
            <person name="Goudeau D."/>
            <person name="Malmstrom R."/>
            <person name="Brazelton W.J."/>
            <person name="Woyke T."/>
            <person name="Hallam S.J."/>
            <person name="Tyson G.W."/>
            <person name="Wegener G."/>
            <person name="Boetius A."/>
            <person name="Orphan V."/>
        </authorList>
    </citation>
    <scope>NUCLEOTIDE SEQUENCE</scope>
</reference>
<dbReference type="HAMAP" id="MF_01309_A">
    <property type="entry name" value="Ribosomal_uS3_A"/>
    <property type="match status" value="1"/>
</dbReference>
<dbReference type="GO" id="GO:0019843">
    <property type="term" value="F:rRNA binding"/>
    <property type="evidence" value="ECO:0007669"/>
    <property type="project" value="UniProtKB-UniRule"/>
</dbReference>
<comment type="similarity">
    <text evidence="1 6 7">Belongs to the universal ribosomal protein uS3 family.</text>
</comment>
<evidence type="ECO:0000256" key="8">
    <source>
        <dbReference type="SAM" id="MobiDB-lite"/>
    </source>
</evidence>
<feature type="compositionally biased region" description="Basic residues" evidence="8">
    <location>
        <begin position="224"/>
        <end position="236"/>
    </location>
</feature>
<dbReference type="NCBIfam" id="TIGR01008">
    <property type="entry name" value="uS3_euk_arch"/>
    <property type="match status" value="1"/>
</dbReference>
<dbReference type="SUPFAM" id="SSF54814">
    <property type="entry name" value="Prokaryotic type KH domain (KH-domain type II)"/>
    <property type="match status" value="1"/>
</dbReference>
<accession>A0A7G9YWZ0</accession>
<feature type="region of interest" description="Disordered" evidence="8">
    <location>
        <begin position="205"/>
        <end position="236"/>
    </location>
</feature>
<dbReference type="InterPro" id="IPR036419">
    <property type="entry name" value="Ribosomal_S3_C_sf"/>
</dbReference>
<organism evidence="10">
    <name type="scientific">Candidatus Methanophagaceae archaeon ANME-1 ERB6</name>
    <dbReference type="NCBI Taxonomy" id="2759912"/>
    <lineage>
        <taxon>Archaea</taxon>
        <taxon>Methanobacteriati</taxon>
        <taxon>Methanobacteriota</taxon>
        <taxon>Stenosarchaea group</taxon>
        <taxon>Methanomicrobia</taxon>
        <taxon>Candidatus Methanophagales</taxon>
        <taxon>Candidatus Methanophagaceae</taxon>
    </lineage>
</organism>
<dbReference type="PANTHER" id="PTHR11760:SF32">
    <property type="entry name" value="SMALL RIBOSOMAL SUBUNIT PROTEIN US3"/>
    <property type="match status" value="1"/>
</dbReference>
<dbReference type="SMART" id="SM00322">
    <property type="entry name" value="KH"/>
    <property type="match status" value="1"/>
</dbReference>
<keyword evidence="4 6" id="KW-0689">Ribosomal protein</keyword>
<dbReference type="PROSITE" id="PS50084">
    <property type="entry name" value="KH_TYPE_1"/>
    <property type="match status" value="1"/>
</dbReference>
<dbReference type="CDD" id="cd02411">
    <property type="entry name" value="KH-II_30S_S3_arch"/>
    <property type="match status" value="1"/>
</dbReference>
<dbReference type="InterPro" id="IPR001351">
    <property type="entry name" value="Ribosomal_uS3_C"/>
</dbReference>
<dbReference type="Pfam" id="PF00189">
    <property type="entry name" value="Ribosomal_S3_C"/>
    <property type="match status" value="1"/>
</dbReference>
<keyword evidence="3 6" id="KW-0694">RNA-binding</keyword>
<keyword evidence="2 6" id="KW-0699">rRNA-binding</keyword>
<protein>
    <recommendedName>
        <fullName evidence="6">Small ribosomal subunit protein uS3</fullName>
    </recommendedName>
</protein>
<dbReference type="InterPro" id="IPR004044">
    <property type="entry name" value="KH_dom_type_2"/>
</dbReference>
<proteinExistence type="inferred from homology"/>
<dbReference type="InterPro" id="IPR004087">
    <property type="entry name" value="KH_dom"/>
</dbReference>
<dbReference type="FunFam" id="3.30.300.20:FF:000001">
    <property type="entry name" value="30S ribosomal protein S3"/>
    <property type="match status" value="1"/>
</dbReference>
<dbReference type="Gene3D" id="3.30.300.20">
    <property type="match status" value="1"/>
</dbReference>
<dbReference type="InterPro" id="IPR005703">
    <property type="entry name" value="Ribosomal_uS3_euk/arc"/>
</dbReference>
<evidence type="ECO:0000256" key="2">
    <source>
        <dbReference type="ARBA" id="ARBA00022730"/>
    </source>
</evidence>
<evidence type="ECO:0000256" key="1">
    <source>
        <dbReference type="ARBA" id="ARBA00010761"/>
    </source>
</evidence>
<sequence>MIEKTFVREGIKKVRMNEYLGKELERAGYGGMEIKRTPMGTQITVHVEKPGMIIGKDGRRIKKLTDDINRKHEMDNPQIDVQPIAVPDLSASLMANRLAKLIERGWHFRRAGRSTLQRIMNHGALGCEIIMTGKLRGPRGRMEKMVDGYIKHCGEVAEEIVDRGYSIAKTKSGIIGVQVWIVKPDAVVPGNFHMVAVNRDVKEAVQEEKEEKKVENTEVEKREKERKKGKGKGKEE</sequence>
<dbReference type="InterPro" id="IPR018280">
    <property type="entry name" value="Ribosomal_uS3_CS"/>
</dbReference>
<evidence type="ECO:0000256" key="6">
    <source>
        <dbReference type="HAMAP-Rule" id="MF_01309"/>
    </source>
</evidence>
<dbReference type="Gene3D" id="3.30.1140.32">
    <property type="entry name" value="Ribosomal protein S3, C-terminal domain"/>
    <property type="match status" value="1"/>
</dbReference>
<evidence type="ECO:0000256" key="7">
    <source>
        <dbReference type="RuleBase" id="RU003624"/>
    </source>
</evidence>
<comment type="function">
    <text evidence="6">Binds the lower part of the 30S subunit head.</text>
</comment>
<evidence type="ECO:0000259" key="9">
    <source>
        <dbReference type="PROSITE" id="PS50823"/>
    </source>
</evidence>
<dbReference type="InterPro" id="IPR009019">
    <property type="entry name" value="KH_sf_prok-type"/>
</dbReference>
<dbReference type="PROSITE" id="PS50823">
    <property type="entry name" value="KH_TYPE_2"/>
    <property type="match status" value="1"/>
</dbReference>
<dbReference type="InterPro" id="IPR027488">
    <property type="entry name" value="Ribosomal_uS3_arc"/>
</dbReference>
<feature type="compositionally biased region" description="Basic and acidic residues" evidence="8">
    <location>
        <begin position="205"/>
        <end position="223"/>
    </location>
</feature>
<dbReference type="GO" id="GO:0006412">
    <property type="term" value="P:translation"/>
    <property type="evidence" value="ECO:0007669"/>
    <property type="project" value="UniProtKB-UniRule"/>
</dbReference>
<dbReference type="PROSITE" id="PS00548">
    <property type="entry name" value="RIBOSOMAL_S3"/>
    <property type="match status" value="1"/>
</dbReference>
<keyword evidence="5 6" id="KW-0687">Ribonucleoprotein</keyword>
<evidence type="ECO:0000256" key="3">
    <source>
        <dbReference type="ARBA" id="ARBA00022884"/>
    </source>
</evidence>
<dbReference type="EMBL" id="MT631513">
    <property type="protein sequence ID" value="QNO52524.1"/>
    <property type="molecule type" value="Genomic_DNA"/>
</dbReference>